<dbReference type="Proteomes" id="UP001634007">
    <property type="component" value="Unassembled WGS sequence"/>
</dbReference>
<comment type="caution">
    <text evidence="2">The sequence shown here is derived from an EMBL/GenBank/DDBJ whole genome shotgun (WGS) entry which is preliminary data.</text>
</comment>
<sequence>MNFKSYTVLVMLVATMASQATVTEAKSYDFCSVLCKLRCAVIAKPQACIAQCVLDCLDDPLVVETLEGQCNLDCLTSKCSDLHSDAKKAEGCANSCSKGCKKS</sequence>
<organism evidence="2 3">
    <name type="scientific">Eucalyptus globulus</name>
    <name type="common">Tasmanian blue gum</name>
    <dbReference type="NCBI Taxonomy" id="34317"/>
    <lineage>
        <taxon>Eukaryota</taxon>
        <taxon>Viridiplantae</taxon>
        <taxon>Streptophyta</taxon>
        <taxon>Embryophyta</taxon>
        <taxon>Tracheophyta</taxon>
        <taxon>Spermatophyta</taxon>
        <taxon>Magnoliopsida</taxon>
        <taxon>eudicotyledons</taxon>
        <taxon>Gunneridae</taxon>
        <taxon>Pentapetalae</taxon>
        <taxon>rosids</taxon>
        <taxon>malvids</taxon>
        <taxon>Myrtales</taxon>
        <taxon>Myrtaceae</taxon>
        <taxon>Myrtoideae</taxon>
        <taxon>Eucalypteae</taxon>
        <taxon>Eucalyptus</taxon>
    </lineage>
</organism>
<gene>
    <name evidence="2" type="ORF">ACJRO7_022062</name>
</gene>
<dbReference type="AlphaFoldDB" id="A0ABD3KPB4"/>
<feature type="signal peptide" evidence="1">
    <location>
        <begin position="1"/>
        <end position="25"/>
    </location>
</feature>
<accession>A0ABD3KPB4</accession>
<keyword evidence="1" id="KW-0732">Signal</keyword>
<feature type="chain" id="PRO_5044807448" description="Thionin-like protein" evidence="1">
    <location>
        <begin position="26"/>
        <end position="103"/>
    </location>
</feature>
<evidence type="ECO:0000313" key="3">
    <source>
        <dbReference type="Proteomes" id="UP001634007"/>
    </source>
</evidence>
<evidence type="ECO:0008006" key="4">
    <source>
        <dbReference type="Google" id="ProtNLM"/>
    </source>
</evidence>
<dbReference type="EMBL" id="JBJKBG010000005">
    <property type="protein sequence ID" value="KAL3740874.1"/>
    <property type="molecule type" value="Genomic_DNA"/>
</dbReference>
<name>A0ABD3KPB4_EUCGL</name>
<evidence type="ECO:0000256" key="1">
    <source>
        <dbReference type="SAM" id="SignalP"/>
    </source>
</evidence>
<keyword evidence="3" id="KW-1185">Reference proteome</keyword>
<reference evidence="2 3" key="1">
    <citation type="submission" date="2024-11" db="EMBL/GenBank/DDBJ databases">
        <title>Chromosome-level genome assembly of Eucalyptus globulus Labill. provides insights into its genome evolution.</title>
        <authorList>
            <person name="Li X."/>
        </authorList>
    </citation>
    <scope>NUCLEOTIDE SEQUENCE [LARGE SCALE GENOMIC DNA]</scope>
    <source>
        <strain evidence="2">CL2024</strain>
        <tissue evidence="2">Fresh tender leaves</tissue>
    </source>
</reference>
<evidence type="ECO:0000313" key="2">
    <source>
        <dbReference type="EMBL" id="KAL3740874.1"/>
    </source>
</evidence>
<proteinExistence type="predicted"/>
<protein>
    <recommendedName>
        <fullName evidence="4">Thionin-like protein</fullName>
    </recommendedName>
</protein>